<keyword evidence="3" id="KW-1185">Reference proteome</keyword>
<organism evidence="2 3">
    <name type="scientific">Portunus trituberculatus</name>
    <name type="common">Swimming crab</name>
    <name type="synonym">Neptunus trituberculatus</name>
    <dbReference type="NCBI Taxonomy" id="210409"/>
    <lineage>
        <taxon>Eukaryota</taxon>
        <taxon>Metazoa</taxon>
        <taxon>Ecdysozoa</taxon>
        <taxon>Arthropoda</taxon>
        <taxon>Crustacea</taxon>
        <taxon>Multicrustacea</taxon>
        <taxon>Malacostraca</taxon>
        <taxon>Eumalacostraca</taxon>
        <taxon>Eucarida</taxon>
        <taxon>Decapoda</taxon>
        <taxon>Pleocyemata</taxon>
        <taxon>Brachyura</taxon>
        <taxon>Eubrachyura</taxon>
        <taxon>Portunoidea</taxon>
        <taxon>Portunidae</taxon>
        <taxon>Portuninae</taxon>
        <taxon>Portunus</taxon>
    </lineage>
</organism>
<feature type="compositionally biased region" description="Pro residues" evidence="1">
    <location>
        <begin position="1"/>
        <end position="12"/>
    </location>
</feature>
<evidence type="ECO:0000313" key="2">
    <source>
        <dbReference type="EMBL" id="MPC37407.1"/>
    </source>
</evidence>
<gene>
    <name evidence="2" type="ORF">E2C01_030884</name>
</gene>
<proteinExistence type="predicted"/>
<reference evidence="2 3" key="1">
    <citation type="submission" date="2019-05" db="EMBL/GenBank/DDBJ databases">
        <title>Another draft genome of Portunus trituberculatus and its Hox gene families provides insights of decapod evolution.</title>
        <authorList>
            <person name="Jeong J.-H."/>
            <person name="Song I."/>
            <person name="Kim S."/>
            <person name="Choi T."/>
            <person name="Kim D."/>
            <person name="Ryu S."/>
            <person name="Kim W."/>
        </authorList>
    </citation>
    <scope>NUCLEOTIDE SEQUENCE [LARGE SCALE GENOMIC DNA]</scope>
    <source>
        <tissue evidence="2">Muscle</tissue>
    </source>
</reference>
<sequence length="94" mass="10476">MYTVTPPRPPRSGFPHAARSKKFPRRDLGGALRDVIRSFWQYLHRGHGQRGQAGQSTAVHNILHSKEDSQSVVHVPVHSPRRACPVIPCKGCCT</sequence>
<dbReference type="Proteomes" id="UP000324222">
    <property type="component" value="Unassembled WGS sequence"/>
</dbReference>
<evidence type="ECO:0000313" key="3">
    <source>
        <dbReference type="Proteomes" id="UP000324222"/>
    </source>
</evidence>
<dbReference type="EMBL" id="VSRR010003775">
    <property type="protein sequence ID" value="MPC37407.1"/>
    <property type="molecule type" value="Genomic_DNA"/>
</dbReference>
<feature type="region of interest" description="Disordered" evidence="1">
    <location>
        <begin position="1"/>
        <end position="22"/>
    </location>
</feature>
<accession>A0A5B7EW37</accession>
<protein>
    <submittedName>
        <fullName evidence="2">Uncharacterized protein</fullName>
    </submittedName>
</protein>
<name>A0A5B7EW37_PORTR</name>
<evidence type="ECO:0000256" key="1">
    <source>
        <dbReference type="SAM" id="MobiDB-lite"/>
    </source>
</evidence>
<comment type="caution">
    <text evidence="2">The sequence shown here is derived from an EMBL/GenBank/DDBJ whole genome shotgun (WGS) entry which is preliminary data.</text>
</comment>
<dbReference type="AlphaFoldDB" id="A0A5B7EW37"/>